<evidence type="ECO:0000313" key="1">
    <source>
        <dbReference type="EMBL" id="KAI8548439.1"/>
    </source>
</evidence>
<dbReference type="EMBL" id="CM046394">
    <property type="protein sequence ID" value="KAI8548439.1"/>
    <property type="molecule type" value="Genomic_DNA"/>
</dbReference>
<dbReference type="Proteomes" id="UP001062846">
    <property type="component" value="Chromosome 7"/>
</dbReference>
<proteinExistence type="predicted"/>
<comment type="caution">
    <text evidence="1">The sequence shown here is derived from an EMBL/GenBank/DDBJ whole genome shotgun (WGS) entry which is preliminary data.</text>
</comment>
<organism evidence="1 2">
    <name type="scientific">Rhododendron molle</name>
    <name type="common">Chinese azalea</name>
    <name type="synonym">Azalea mollis</name>
    <dbReference type="NCBI Taxonomy" id="49168"/>
    <lineage>
        <taxon>Eukaryota</taxon>
        <taxon>Viridiplantae</taxon>
        <taxon>Streptophyta</taxon>
        <taxon>Embryophyta</taxon>
        <taxon>Tracheophyta</taxon>
        <taxon>Spermatophyta</taxon>
        <taxon>Magnoliopsida</taxon>
        <taxon>eudicotyledons</taxon>
        <taxon>Gunneridae</taxon>
        <taxon>Pentapetalae</taxon>
        <taxon>asterids</taxon>
        <taxon>Ericales</taxon>
        <taxon>Ericaceae</taxon>
        <taxon>Ericoideae</taxon>
        <taxon>Rhodoreae</taxon>
        <taxon>Rhododendron</taxon>
    </lineage>
</organism>
<name>A0ACC0N6J1_RHOML</name>
<gene>
    <name evidence="1" type="ORF">RHMOL_Rhmol07G0273900</name>
</gene>
<accession>A0ACC0N6J1</accession>
<sequence>MLIIINRCFAFTLSKLGILSMELPHWTDIVKTDTFKELASYDPDWYYIRAEAGSCVNPDVYGGGLGGEVGLCGDAEAGGEDGDAGEGRGEDGGVVGWGRVGGVVC</sequence>
<keyword evidence="2" id="KW-1185">Reference proteome</keyword>
<reference evidence="1" key="1">
    <citation type="submission" date="2022-02" db="EMBL/GenBank/DDBJ databases">
        <title>Plant Genome Project.</title>
        <authorList>
            <person name="Zhang R.-G."/>
        </authorList>
    </citation>
    <scope>NUCLEOTIDE SEQUENCE</scope>
    <source>
        <strain evidence="1">AT1</strain>
    </source>
</reference>
<evidence type="ECO:0000313" key="2">
    <source>
        <dbReference type="Proteomes" id="UP001062846"/>
    </source>
</evidence>
<protein>
    <submittedName>
        <fullName evidence="1">Uncharacterized protein</fullName>
    </submittedName>
</protein>